<sequence length="509" mass="55399">MPLPPITALFLTHFDDIKGQSVTFYESASPNVLPEEGIEHKTLPSGLHTLTSDLILCTHHGLPCVGVFRSRERQDGGGRGRAMGTLGIVLAPRSSVEALFEVQDVLSDLYDQLEALPGSVFDTDDKSSVKELLRTTWESSRLESFSGERFGPLPGTEQVRRFVEGKASSSKHHPSSYLPVLLETLGPSIVTVYKTALNGGRILLYSPPPLGPVGAFAWCIWAMSLAPSAASDADISQWLGNVGLMDLDEVKRTQGGWIATTSDAIYKSHPSAYDIYIDLSASHYSESSTSSRPSAPVYASQPNVQSDPKLVTYAFSDLPLYRSLLLLSSSPSNVTVGQTLSKSGGLWLVAFELLEKVWRLCVGVCEFAVGRGSVGDIRLEAGEENDPLFGEYDESPPEIGTLANLGNIAAEGSDYNDDGAEGDGLSTDVGEEESIRRGRLVLRQFHHQSYHFYRRLKQLRRGDGGDGLTEAELRELCGTSRWTIWGGDPGSTVEGKWWTALARRWGITA</sequence>
<dbReference type="GeneID" id="33558105"/>
<reference evidence="1 2" key="1">
    <citation type="submission" date="2017-03" db="EMBL/GenBank/DDBJ databases">
        <title>Widespread Adenine N6-methylation of Active Genes in Fungi.</title>
        <authorList>
            <consortium name="DOE Joint Genome Institute"/>
            <person name="Mondo S.J."/>
            <person name="Dannebaum R.O."/>
            <person name="Kuo R.C."/>
            <person name="Louie K.B."/>
            <person name="Bewick A.J."/>
            <person name="Labutti K."/>
            <person name="Haridas S."/>
            <person name="Kuo A."/>
            <person name="Salamov A."/>
            <person name="Ahrendt S.R."/>
            <person name="Lau R."/>
            <person name="Bowen B.P."/>
            <person name="Lipzen A."/>
            <person name="Sullivan W."/>
            <person name="Andreopoulos W.B."/>
            <person name="Clum A."/>
            <person name="Lindquist E."/>
            <person name="Daum C."/>
            <person name="Northen T.R."/>
            <person name="Ramamoorthy G."/>
            <person name="Schmitz R.J."/>
            <person name="Gryganskyi A."/>
            <person name="Culley D."/>
            <person name="Magnuson J."/>
            <person name="James T.Y."/>
            <person name="O'Malley M.A."/>
            <person name="Stajich J.E."/>
            <person name="Spatafora J.W."/>
            <person name="Visel A."/>
            <person name="Grigoriev I.V."/>
        </authorList>
    </citation>
    <scope>NUCLEOTIDE SEQUENCE [LARGE SCALE GENOMIC DNA]</scope>
    <source>
        <strain evidence="1 2">NRRL Y-17943</strain>
    </source>
</reference>
<dbReference type="RefSeq" id="XP_021870216.1">
    <property type="nucleotide sequence ID" value="XM_022016296.1"/>
</dbReference>
<comment type="caution">
    <text evidence="1">The sequence shown here is derived from an EMBL/GenBank/DDBJ whole genome shotgun (WGS) entry which is preliminary data.</text>
</comment>
<dbReference type="FunCoup" id="A0A1Y1UEX4">
    <property type="interactions" value="13"/>
</dbReference>
<dbReference type="STRING" id="4999.A0A1Y1UEX4"/>
<proteinExistence type="predicted"/>
<dbReference type="Proteomes" id="UP000193218">
    <property type="component" value="Unassembled WGS sequence"/>
</dbReference>
<name>A0A1Y1UEX4_9TREE</name>
<dbReference type="AlphaFoldDB" id="A0A1Y1UEX4"/>
<dbReference type="PANTHER" id="PTHR28153:SF1">
    <property type="entry name" value="DUF4484 DOMAIN-CONTAINING PROTEIN"/>
    <property type="match status" value="1"/>
</dbReference>
<dbReference type="InterPro" id="IPR018626">
    <property type="entry name" value="LCHN/Anr2"/>
</dbReference>
<dbReference type="PANTHER" id="PTHR28153">
    <property type="entry name" value="PROTEIN, PUTATIVE-RELATED"/>
    <property type="match status" value="1"/>
</dbReference>
<dbReference type="OrthoDB" id="2152680at2759"/>
<evidence type="ECO:0000313" key="2">
    <source>
        <dbReference type="Proteomes" id="UP000193218"/>
    </source>
</evidence>
<dbReference type="Pfam" id="PF09804">
    <property type="entry name" value="DENND11"/>
    <property type="match status" value="1"/>
</dbReference>
<gene>
    <name evidence="1" type="ORF">BD324DRAFT_630100</name>
</gene>
<accession>A0A1Y1UEX4</accession>
<dbReference type="GO" id="GO:0005811">
    <property type="term" value="C:lipid droplet"/>
    <property type="evidence" value="ECO:0007669"/>
    <property type="project" value="TreeGrafter"/>
</dbReference>
<protein>
    <submittedName>
        <fullName evidence="1">Uncharacterized protein</fullName>
    </submittedName>
</protein>
<organism evidence="1 2">
    <name type="scientific">Kockovaella imperatae</name>
    <dbReference type="NCBI Taxonomy" id="4999"/>
    <lineage>
        <taxon>Eukaryota</taxon>
        <taxon>Fungi</taxon>
        <taxon>Dikarya</taxon>
        <taxon>Basidiomycota</taxon>
        <taxon>Agaricomycotina</taxon>
        <taxon>Tremellomycetes</taxon>
        <taxon>Tremellales</taxon>
        <taxon>Cuniculitremaceae</taxon>
        <taxon>Kockovaella</taxon>
    </lineage>
</organism>
<dbReference type="InterPro" id="IPR053056">
    <property type="entry name" value="Lipid_Metab_Assoc_Protein"/>
</dbReference>
<dbReference type="InParanoid" id="A0A1Y1UEX4"/>
<dbReference type="EMBL" id="NBSH01000009">
    <property type="protein sequence ID" value="ORX36087.1"/>
    <property type="molecule type" value="Genomic_DNA"/>
</dbReference>
<evidence type="ECO:0000313" key="1">
    <source>
        <dbReference type="EMBL" id="ORX36087.1"/>
    </source>
</evidence>
<keyword evidence="2" id="KW-1185">Reference proteome</keyword>